<protein>
    <submittedName>
        <fullName evidence="2">Uncharacterized protein DUF58</fullName>
    </submittedName>
</protein>
<dbReference type="RefSeq" id="WP_126538604.1">
    <property type="nucleotide sequence ID" value="NZ_BSPM01000009.1"/>
</dbReference>
<evidence type="ECO:0000259" key="1">
    <source>
        <dbReference type="Pfam" id="PF01882"/>
    </source>
</evidence>
<comment type="caution">
    <text evidence="2">The sequence shown here is derived from an EMBL/GenBank/DDBJ whole genome shotgun (WGS) entry which is preliminary data.</text>
</comment>
<reference evidence="2 3" key="1">
    <citation type="submission" date="2019-03" db="EMBL/GenBank/DDBJ databases">
        <title>Genomic Encyclopedia of Type Strains, Phase IV (KMG-IV): sequencing the most valuable type-strain genomes for metagenomic binning, comparative biology and taxonomic classification.</title>
        <authorList>
            <person name="Goeker M."/>
        </authorList>
    </citation>
    <scope>NUCLEOTIDE SEQUENCE [LARGE SCALE GENOMIC DNA]</scope>
    <source>
        <strain evidence="2 3">DSM 102969</strain>
    </source>
</reference>
<name>A0A4R6RCY6_9HYPH</name>
<evidence type="ECO:0000313" key="2">
    <source>
        <dbReference type="EMBL" id="TDP83556.1"/>
    </source>
</evidence>
<dbReference type="InterPro" id="IPR002881">
    <property type="entry name" value="DUF58"/>
</dbReference>
<feature type="domain" description="DUF58" evidence="1">
    <location>
        <begin position="59"/>
        <end position="260"/>
    </location>
</feature>
<dbReference type="OrthoDB" id="9794556at2"/>
<keyword evidence="3" id="KW-1185">Reference proteome</keyword>
<dbReference type="Pfam" id="PF01882">
    <property type="entry name" value="DUF58"/>
    <property type="match status" value="1"/>
</dbReference>
<dbReference type="Proteomes" id="UP000294547">
    <property type="component" value="Unassembled WGS sequence"/>
</dbReference>
<dbReference type="AlphaFoldDB" id="A0A4R6RCY6"/>
<gene>
    <name evidence="2" type="ORF">EDD54_3518</name>
</gene>
<dbReference type="PANTHER" id="PTHR33608:SF6">
    <property type="entry name" value="BLL2464 PROTEIN"/>
    <property type="match status" value="1"/>
</dbReference>
<accession>A0A4R6RCY6</accession>
<organism evidence="2 3">
    <name type="scientific">Oharaeibacter diazotrophicus</name>
    <dbReference type="NCBI Taxonomy" id="1920512"/>
    <lineage>
        <taxon>Bacteria</taxon>
        <taxon>Pseudomonadati</taxon>
        <taxon>Pseudomonadota</taxon>
        <taxon>Alphaproteobacteria</taxon>
        <taxon>Hyphomicrobiales</taxon>
        <taxon>Pleomorphomonadaceae</taxon>
        <taxon>Oharaeibacter</taxon>
    </lineage>
</organism>
<evidence type="ECO:0000313" key="3">
    <source>
        <dbReference type="Proteomes" id="UP000294547"/>
    </source>
</evidence>
<proteinExistence type="predicted"/>
<sequence length="308" mass="33516">MADPTRIEPRVTPALTASARSLAAALPDLLVEAKQVANTVAAGWHGRRRAGGGEDFWQFRPFQFGEPARSIDWRRSAREDGHLFVREREMENAHTVWLHVDLSPSMNFRSGLAPVVKRDRAVLVTIALAELLARSGERIGLLGHGRPLASRSAAERLASTLAHVEGEAARPDLSAVRRLHEVVMVGDFLDPADDVAADLGRLAATGARVHLVQVMDPVEETFPFVGRTEFRDPETGGRVTAGRAEAWRAGYVAALVRHRDRLRAAMRLPGWSFAVHHTDRPPTEALLALHGRLAAGGALAAGPREIPT</sequence>
<dbReference type="PANTHER" id="PTHR33608">
    <property type="entry name" value="BLL2464 PROTEIN"/>
    <property type="match status" value="1"/>
</dbReference>
<dbReference type="EMBL" id="SNXY01000009">
    <property type="protein sequence ID" value="TDP83556.1"/>
    <property type="molecule type" value="Genomic_DNA"/>
</dbReference>